<dbReference type="PANTHER" id="PTHR23011:SF28">
    <property type="entry name" value="CYCLIC NUCLEOTIDE-BINDING DOMAIN CONTAINING PROTEIN"/>
    <property type="match status" value="1"/>
</dbReference>
<organism evidence="4 5">
    <name type="scientific">Aphanomyces stellatus</name>
    <dbReference type="NCBI Taxonomy" id="120398"/>
    <lineage>
        <taxon>Eukaryota</taxon>
        <taxon>Sar</taxon>
        <taxon>Stramenopiles</taxon>
        <taxon>Oomycota</taxon>
        <taxon>Saprolegniomycetes</taxon>
        <taxon>Saprolegniales</taxon>
        <taxon>Verrucalvaceae</taxon>
        <taxon>Aphanomyces</taxon>
    </lineage>
</organism>
<dbReference type="SUPFAM" id="SSF51206">
    <property type="entry name" value="cAMP-binding domain-like"/>
    <property type="match status" value="2"/>
</dbReference>
<dbReference type="InterPro" id="IPR014710">
    <property type="entry name" value="RmlC-like_jellyroll"/>
</dbReference>
<feature type="region of interest" description="Disordered" evidence="1">
    <location>
        <begin position="492"/>
        <end position="537"/>
    </location>
</feature>
<dbReference type="PANTHER" id="PTHR23011">
    <property type="entry name" value="CYCLIC NUCLEOTIDE-BINDING DOMAIN CONTAINING PROTEIN"/>
    <property type="match status" value="1"/>
</dbReference>
<feature type="compositionally biased region" description="Basic residues" evidence="1">
    <location>
        <begin position="503"/>
        <end position="512"/>
    </location>
</feature>
<feature type="domain" description="Cyclic nucleotide-binding" evidence="2">
    <location>
        <begin position="233"/>
        <end position="336"/>
    </location>
</feature>
<dbReference type="Proteomes" id="UP000332933">
    <property type="component" value="Unassembled WGS sequence"/>
</dbReference>
<gene>
    <name evidence="4" type="primary">Aste57867_1124</name>
    <name evidence="3" type="ORF">As57867_001123</name>
    <name evidence="4" type="ORF">ASTE57867_1124</name>
</gene>
<evidence type="ECO:0000256" key="1">
    <source>
        <dbReference type="SAM" id="MobiDB-lite"/>
    </source>
</evidence>
<name>A0A485K4L9_9STRA</name>
<dbReference type="EMBL" id="VJMH01000079">
    <property type="protein sequence ID" value="KAF0719311.1"/>
    <property type="molecule type" value="Genomic_DNA"/>
</dbReference>
<evidence type="ECO:0000313" key="5">
    <source>
        <dbReference type="Proteomes" id="UP000332933"/>
    </source>
</evidence>
<dbReference type="AlphaFoldDB" id="A0A485K4L9"/>
<dbReference type="Pfam" id="PF00027">
    <property type="entry name" value="cNMP_binding"/>
    <property type="match status" value="1"/>
</dbReference>
<reference evidence="4 5" key="1">
    <citation type="submission" date="2019-03" db="EMBL/GenBank/DDBJ databases">
        <authorList>
            <person name="Gaulin E."/>
            <person name="Dumas B."/>
        </authorList>
    </citation>
    <scope>NUCLEOTIDE SEQUENCE [LARGE SCALE GENOMIC DNA]</scope>
    <source>
        <strain evidence="4">CBS 568.67</strain>
    </source>
</reference>
<dbReference type="OrthoDB" id="2021138at2759"/>
<dbReference type="Gene3D" id="2.60.120.10">
    <property type="entry name" value="Jelly Rolls"/>
    <property type="match status" value="2"/>
</dbReference>
<dbReference type="PROSITE" id="PS50042">
    <property type="entry name" value="CNMP_BINDING_3"/>
    <property type="match status" value="2"/>
</dbReference>
<evidence type="ECO:0000313" key="3">
    <source>
        <dbReference type="EMBL" id="KAF0719311.1"/>
    </source>
</evidence>
<feature type="domain" description="Cyclic nucleotide-binding" evidence="2">
    <location>
        <begin position="77"/>
        <end position="209"/>
    </location>
</feature>
<keyword evidence="5" id="KW-1185">Reference proteome</keyword>
<protein>
    <submittedName>
        <fullName evidence="4">Aste57867_1124 protein</fullName>
    </submittedName>
</protein>
<accession>A0A485K4L9</accession>
<sequence length="571" mass="64509">MAMEVDLADDLLRSAITEGSSITDEVKSTAIQRMRRLLLLADYARTSEDYEFMDRFGASSVLCGGRDVALVVLYIQFFVDLELAERLQYLKVSRGVTLMKGQILFNIGDPADSFYCVITGSLNVVIDITRVQVKRNMNDLLNRAKIYSCLHNPGVGVEESPYCTSYVVRNLKRFDSFGDVGMLTTDGTRTATVVACEDSFLLRIEREAFLDCRVFHESKDINQKMEFLDRIPTFRHWDRESKLKLCGRMERVLKSYNDVVVAQDDEPQHFYFIQLGACRLVKRVKGTTFVELGTLSSGQCFGSYEVVQGLHRTAYSVLVSSPSAILYRLDKLDFRHHILRDPIAEQMMQADAEDLYARMHAESIQRDLLVNAHWHKCKESILVQVMPRLQTRVPHLPPFNHGLHPSPLGQAIDVVPSAPRKQQQQHKSPHRRDDPPTPRRHVPPKQPNGGASPRGKRHLRPMSVDAAAQKLFLGHQHWIQWTADRANNVSLADLKNPGASSPHHPHHHHPHLPVHSAPLTTPHEHTVQHHGGAPKAFSPAALQHHLPETIAAALRTSRAVVEESDDDDDDE</sequence>
<dbReference type="InterPro" id="IPR018490">
    <property type="entry name" value="cNMP-bd_dom_sf"/>
</dbReference>
<reference evidence="3" key="2">
    <citation type="submission" date="2019-06" db="EMBL/GenBank/DDBJ databases">
        <title>Genomics analysis of Aphanomyces spp. identifies a new class of oomycete effector associated with host adaptation.</title>
        <authorList>
            <person name="Gaulin E."/>
        </authorList>
    </citation>
    <scope>NUCLEOTIDE SEQUENCE</scope>
    <source>
        <strain evidence="3">CBS 578.67</strain>
    </source>
</reference>
<evidence type="ECO:0000313" key="4">
    <source>
        <dbReference type="EMBL" id="VFT78345.1"/>
    </source>
</evidence>
<proteinExistence type="predicted"/>
<feature type="region of interest" description="Disordered" evidence="1">
    <location>
        <begin position="418"/>
        <end position="458"/>
    </location>
</feature>
<dbReference type="InterPro" id="IPR000595">
    <property type="entry name" value="cNMP-bd_dom"/>
</dbReference>
<dbReference type="SMART" id="SM00100">
    <property type="entry name" value="cNMP"/>
    <property type="match status" value="2"/>
</dbReference>
<dbReference type="EMBL" id="CAADRA010000079">
    <property type="protein sequence ID" value="VFT78345.1"/>
    <property type="molecule type" value="Genomic_DNA"/>
</dbReference>
<evidence type="ECO:0000259" key="2">
    <source>
        <dbReference type="PROSITE" id="PS50042"/>
    </source>
</evidence>
<dbReference type="CDD" id="cd00038">
    <property type="entry name" value="CAP_ED"/>
    <property type="match status" value="2"/>
</dbReference>